<dbReference type="STRING" id="1852522.SAMN06295960_4388"/>
<organism evidence="2 3">
    <name type="scientific">Paenibacillus aquistagni</name>
    <dbReference type="NCBI Taxonomy" id="1852522"/>
    <lineage>
        <taxon>Bacteria</taxon>
        <taxon>Bacillati</taxon>
        <taxon>Bacillota</taxon>
        <taxon>Bacilli</taxon>
        <taxon>Bacillales</taxon>
        <taxon>Paenibacillaceae</taxon>
        <taxon>Paenibacillus</taxon>
    </lineage>
</organism>
<evidence type="ECO:0008006" key="4">
    <source>
        <dbReference type="Google" id="ProtNLM"/>
    </source>
</evidence>
<evidence type="ECO:0000313" key="2">
    <source>
        <dbReference type="EMBL" id="SMG57436.1"/>
    </source>
</evidence>
<evidence type="ECO:0000313" key="3">
    <source>
        <dbReference type="Proteomes" id="UP000193834"/>
    </source>
</evidence>
<gene>
    <name evidence="2" type="ORF">SAMN06295960_4388</name>
</gene>
<accession>A0A1X7LU76</accession>
<dbReference type="Proteomes" id="UP000193834">
    <property type="component" value="Unassembled WGS sequence"/>
</dbReference>
<feature type="region of interest" description="Disordered" evidence="1">
    <location>
        <begin position="157"/>
        <end position="177"/>
    </location>
</feature>
<reference evidence="2 3" key="1">
    <citation type="submission" date="2017-04" db="EMBL/GenBank/DDBJ databases">
        <authorList>
            <person name="Afonso C.L."/>
            <person name="Miller P.J."/>
            <person name="Scott M.A."/>
            <person name="Spackman E."/>
            <person name="Goraichik I."/>
            <person name="Dimitrov K.M."/>
            <person name="Suarez D.L."/>
            <person name="Swayne D.E."/>
        </authorList>
    </citation>
    <scope>NUCLEOTIDE SEQUENCE [LARGE SCALE GENOMIC DNA]</scope>
    <source>
        <strain evidence="2 3">11</strain>
    </source>
</reference>
<keyword evidence="3" id="KW-1185">Reference proteome</keyword>
<protein>
    <recommendedName>
        <fullName evidence="4">DUF2325 domain-containing protein</fullName>
    </recommendedName>
</protein>
<feature type="compositionally biased region" description="Polar residues" evidence="1">
    <location>
        <begin position="386"/>
        <end position="396"/>
    </location>
</feature>
<dbReference type="EMBL" id="FXAZ01000008">
    <property type="protein sequence ID" value="SMG57436.1"/>
    <property type="molecule type" value="Genomic_DNA"/>
</dbReference>
<proteinExistence type="predicted"/>
<feature type="compositionally biased region" description="Acidic residues" evidence="1">
    <location>
        <begin position="397"/>
        <end position="409"/>
    </location>
</feature>
<sequence>MSKDMPILDDELMPYLQRIQEDCTGSFPIEPVRCFLQELSDKKKRSLIHQLKLPIRIYPKRPFPQAVLHKHILAMYNQKENRPKLLAAILYAIADMYELEETHTQASLIEQQDTLIKQYGVWHYYWSLRLFPERDETLETHMQTVYQKALSLASVNSEETAQPDLERSEDTDSAQAPIQLEKVATTLKRKLDREMTQRQKLEQDAAQLSKQLKQQDKLTEQLNATKEEMEKKLQEAHQRELSLRDELHQQRLRAGELESESKRLRHQKRALEGEHKSLQAAISQLEEQLSEKSGLLAMLEREQRRQKQLSEKEKSKEAEPKQLTELLLRSLYEESEQLCSRFSKDKGAPLRLSIRTRFDLIDQLERYQEQLLEETESAHPEPIQHTVESTASNNDTVADEPTEPDATQDEQMMEPAAIHTSSDQQSLNGTFYRRDHGGFIELEDGKVFNITESMVYQHQLQHEAEVLCTPYKKNGDSLLYEIELLLQGDDDHSPITQFDGYIQAGEHQTWYCVSMNDSDIRYPLHYKDVQIQRPQDGDACLFNVAEGKHIARISRLYREMLPNPLTKNKLPAVKSSTSALPRSKPQSDPFLKDCRIVIVGGQSKWFEPVVKDTGAELIHENGENPGRILSTLRRSNALFMLLTATSHRATWSCVEIAKQQNIPHFVIQGSKSNLRSLLWDNRHLIKGDSEDPVRAIEA</sequence>
<name>A0A1X7LU76_9BACL</name>
<feature type="region of interest" description="Disordered" evidence="1">
    <location>
        <begin position="374"/>
        <end position="409"/>
    </location>
</feature>
<evidence type="ECO:0000256" key="1">
    <source>
        <dbReference type="SAM" id="MobiDB-lite"/>
    </source>
</evidence>
<dbReference type="AlphaFoldDB" id="A0A1X7LU76"/>
<feature type="region of interest" description="Disordered" evidence="1">
    <location>
        <begin position="301"/>
        <end position="321"/>
    </location>
</feature>